<organism evidence="1 2">
    <name type="scientific">Sphingobium phenoxybenzoativorans</name>
    <dbReference type="NCBI Taxonomy" id="1592790"/>
    <lineage>
        <taxon>Bacteria</taxon>
        <taxon>Pseudomonadati</taxon>
        <taxon>Pseudomonadota</taxon>
        <taxon>Alphaproteobacteria</taxon>
        <taxon>Sphingomonadales</taxon>
        <taxon>Sphingomonadaceae</taxon>
        <taxon>Sphingobium</taxon>
    </lineage>
</organism>
<dbReference type="Proteomes" id="UP000681425">
    <property type="component" value="Chromosome"/>
</dbReference>
<accession>A0A975Q1G9</accession>
<dbReference type="KEGG" id="spph:KFK14_23145"/>
<dbReference type="RefSeq" id="WP_212609310.1">
    <property type="nucleotide sequence ID" value="NZ_CP073910.1"/>
</dbReference>
<dbReference type="AlphaFoldDB" id="A0A975Q1G9"/>
<dbReference type="EMBL" id="CP073910">
    <property type="protein sequence ID" value="QUT05799.1"/>
    <property type="molecule type" value="Genomic_DNA"/>
</dbReference>
<evidence type="ECO:0000313" key="1">
    <source>
        <dbReference type="EMBL" id="QUT05799.1"/>
    </source>
</evidence>
<reference evidence="1" key="1">
    <citation type="submission" date="2021-04" db="EMBL/GenBank/DDBJ databases">
        <title>Isolation of p-tert-butylphenol degrading bacteria Sphingobium phenoxybenzoativorans Tas13 from active sludge.</title>
        <authorList>
            <person name="Li Y."/>
        </authorList>
    </citation>
    <scope>NUCLEOTIDE SEQUENCE</scope>
    <source>
        <strain evidence="1">Tas13</strain>
    </source>
</reference>
<gene>
    <name evidence="1" type="ORF">KFK14_23145</name>
</gene>
<sequence>MLPPGFETIEKYVGYWDVPTTSERWERRAAASMDEVRAFYDDMLAHADQALDVIALHDINAMPDDVATLARLMLALMSAAVAIEVVGAPRDPYSPYPHSVRVLRGPSPWG</sequence>
<name>A0A975Q1G9_9SPHN</name>
<proteinExistence type="predicted"/>
<protein>
    <submittedName>
        <fullName evidence="1">Uncharacterized protein</fullName>
    </submittedName>
</protein>
<keyword evidence="2" id="KW-1185">Reference proteome</keyword>
<evidence type="ECO:0000313" key="2">
    <source>
        <dbReference type="Proteomes" id="UP000681425"/>
    </source>
</evidence>